<sequence>MNDQKKTLRTSLPPEIRDHPLRYDLSNEMHARPFEKLSPPMQISYYSMTTGEGNVGKDLKHLRLLCERLGVNPPAENASYFRADFGAFRLRWERHTEFTTYTFMRQANHGEPFQENPVDFVPPEWLESLPGDRMVGAHLCFLPSDSKEPDEDDLHHWFVDESLLGSQMAAGLAQFWTDMRIHSDGHSRILIRDQGMHPAKAGRMIQRLLEIETYRNMALLSLPLARSTGPKTAHIDTALAGLTSRMAEPGENTSAEDDGEMLHELSGLSARIERLAAAATYRFSATRAYYALVQSRLAELEEERIPGYQRLSEFLDRRLAPAMRTVESAADRLADLSRRATRAANLLRTRVDFAVQEQNQHQLKAVARRSQLQLRLQETVEGLSVAAITYYAVGLMGYGAKAAKTAGLPVDVSLVTGISIPVIGGLVWLGMRRVRRAIMKDDGQER</sequence>
<dbReference type="InterPro" id="IPR021830">
    <property type="entry name" value="DUF3422"/>
</dbReference>
<dbReference type="AlphaFoldDB" id="A0A3D9H6B0"/>
<evidence type="ECO:0000256" key="1">
    <source>
        <dbReference type="SAM" id="Phobius"/>
    </source>
</evidence>
<dbReference type="Pfam" id="PF11902">
    <property type="entry name" value="DUF3422"/>
    <property type="match status" value="1"/>
</dbReference>
<dbReference type="Proteomes" id="UP000256845">
    <property type="component" value="Unassembled WGS sequence"/>
</dbReference>
<proteinExistence type="predicted"/>
<dbReference type="RefSeq" id="WP_115938555.1">
    <property type="nucleotide sequence ID" value="NZ_QRDW01000012.1"/>
</dbReference>
<protein>
    <submittedName>
        <fullName evidence="2">Putative membrane-anchored protein</fullName>
    </submittedName>
</protein>
<feature type="transmembrane region" description="Helical" evidence="1">
    <location>
        <begin position="412"/>
        <end position="431"/>
    </location>
</feature>
<feature type="transmembrane region" description="Helical" evidence="1">
    <location>
        <begin position="379"/>
        <end position="400"/>
    </location>
</feature>
<accession>A0A3D9H6B0</accession>
<name>A0A3D9H6B0_9PROT</name>
<keyword evidence="1" id="KW-0472">Membrane</keyword>
<evidence type="ECO:0000313" key="2">
    <source>
        <dbReference type="EMBL" id="RED45045.1"/>
    </source>
</evidence>
<comment type="caution">
    <text evidence="2">The sequence shown here is derived from an EMBL/GenBank/DDBJ whole genome shotgun (WGS) entry which is preliminary data.</text>
</comment>
<dbReference type="EMBL" id="QRDW01000012">
    <property type="protein sequence ID" value="RED45045.1"/>
    <property type="molecule type" value="Genomic_DNA"/>
</dbReference>
<evidence type="ECO:0000313" key="3">
    <source>
        <dbReference type="Proteomes" id="UP000256845"/>
    </source>
</evidence>
<organism evidence="2 3">
    <name type="scientific">Aestuariispira insulae</name>
    <dbReference type="NCBI Taxonomy" id="1461337"/>
    <lineage>
        <taxon>Bacteria</taxon>
        <taxon>Pseudomonadati</taxon>
        <taxon>Pseudomonadota</taxon>
        <taxon>Alphaproteobacteria</taxon>
        <taxon>Rhodospirillales</taxon>
        <taxon>Kiloniellaceae</taxon>
        <taxon>Aestuariispira</taxon>
    </lineage>
</organism>
<keyword evidence="1" id="KW-1133">Transmembrane helix</keyword>
<keyword evidence="3" id="KW-1185">Reference proteome</keyword>
<reference evidence="2 3" key="1">
    <citation type="submission" date="2018-07" db="EMBL/GenBank/DDBJ databases">
        <title>Genomic Encyclopedia of Type Strains, Phase III (KMG-III): the genomes of soil and plant-associated and newly described type strains.</title>
        <authorList>
            <person name="Whitman W."/>
        </authorList>
    </citation>
    <scope>NUCLEOTIDE SEQUENCE [LARGE SCALE GENOMIC DNA]</scope>
    <source>
        <strain evidence="2 3">CECT 8488</strain>
    </source>
</reference>
<keyword evidence="1" id="KW-0812">Transmembrane</keyword>
<gene>
    <name evidence="2" type="ORF">DFP90_11238</name>
</gene>
<dbReference type="OrthoDB" id="9767470at2"/>